<protein>
    <submittedName>
        <fullName evidence="1">Uncharacterized protein</fullName>
    </submittedName>
</protein>
<reference evidence="1 2" key="1">
    <citation type="submission" date="2016-10" db="EMBL/GenBank/DDBJ databases">
        <authorList>
            <person name="de Groot N.N."/>
        </authorList>
    </citation>
    <scope>NUCLEOTIDE SEQUENCE [LARGE SCALE GENOMIC DNA]</scope>
    <source>
        <strain evidence="1 2">DSM 10317</strain>
    </source>
</reference>
<proteinExistence type="predicted"/>
<accession>A0A1G5RZS5</accession>
<organism evidence="1 2">
    <name type="scientific">Pseudobutyrivibrio xylanivorans</name>
    <dbReference type="NCBI Taxonomy" id="185007"/>
    <lineage>
        <taxon>Bacteria</taxon>
        <taxon>Bacillati</taxon>
        <taxon>Bacillota</taxon>
        <taxon>Clostridia</taxon>
        <taxon>Lachnospirales</taxon>
        <taxon>Lachnospiraceae</taxon>
        <taxon>Pseudobutyrivibrio</taxon>
    </lineage>
</organism>
<gene>
    <name evidence="1" type="ORF">SAMN02910350_01808</name>
</gene>
<dbReference type="Proteomes" id="UP000199428">
    <property type="component" value="Unassembled WGS sequence"/>
</dbReference>
<evidence type="ECO:0000313" key="1">
    <source>
        <dbReference type="EMBL" id="SCZ79513.1"/>
    </source>
</evidence>
<evidence type="ECO:0000313" key="2">
    <source>
        <dbReference type="Proteomes" id="UP000199428"/>
    </source>
</evidence>
<name>A0A1G5RZS5_PSEXY</name>
<dbReference type="EMBL" id="FMWK01000009">
    <property type="protein sequence ID" value="SCZ79513.1"/>
    <property type="molecule type" value="Genomic_DNA"/>
</dbReference>
<sequence length="238" mass="25160">MYCVNAPTYLIDGNGKWVQFAIGAAVGLVTGVATEVISAKLSGQEIKASAVFGAAVGGAVGGVIAATGNTALAATVSGAVSNGLSTLITDTIDIATHSSDMTALDVAKHVAGNTIIGGVTSFGSFKLADKVLPKVMSKADIFKVEYANKRMAEGAFALGETLRRHGSKYLTYYAVNEGIPFGLDTIVATGQKWWENIKGNINQKEDKTKEATQNEDKYKPTELINERIISTEKEEYDE</sequence>
<dbReference type="AlphaFoldDB" id="A0A1G5RZS5"/>